<dbReference type="RefSeq" id="WP_167992519.1">
    <property type="nucleotide sequence ID" value="NZ_JAATEM010000008.1"/>
</dbReference>
<keyword evidence="2" id="KW-1185">Reference proteome</keyword>
<evidence type="ECO:0000313" key="2">
    <source>
        <dbReference type="Proteomes" id="UP000730591"/>
    </source>
</evidence>
<proteinExistence type="predicted"/>
<gene>
    <name evidence="1" type="ORF">HCJ93_08175</name>
</gene>
<reference evidence="1 2" key="1">
    <citation type="submission" date="2020-03" db="EMBL/GenBank/DDBJ databases">
        <title>WGS of actinomycetes isolated from Thailand.</title>
        <authorList>
            <person name="Thawai C."/>
        </authorList>
    </citation>
    <scope>NUCLEOTIDE SEQUENCE [LARGE SCALE GENOMIC DNA]</scope>
    <source>
        <strain evidence="1 2">SBST2-5</strain>
    </source>
</reference>
<accession>A0ABX1A621</accession>
<evidence type="ECO:0000313" key="1">
    <source>
        <dbReference type="EMBL" id="NJP50049.1"/>
    </source>
</evidence>
<sequence>MVHQAVPGVWLPGYEEQRHYWEGMFIEMTERCLRHRAWVAERQRPGSRV</sequence>
<dbReference type="Proteomes" id="UP000730591">
    <property type="component" value="Unassembled WGS sequence"/>
</dbReference>
<comment type="caution">
    <text evidence="1">The sequence shown here is derived from an EMBL/GenBank/DDBJ whole genome shotgun (WGS) entry which is preliminary data.</text>
</comment>
<name>A0ABX1A621_9ACTN</name>
<organism evidence="1 2">
    <name type="scientific">Streptomyces composti</name>
    <dbReference type="NCBI Taxonomy" id="2720025"/>
    <lineage>
        <taxon>Bacteria</taxon>
        <taxon>Bacillati</taxon>
        <taxon>Actinomycetota</taxon>
        <taxon>Actinomycetes</taxon>
        <taxon>Kitasatosporales</taxon>
        <taxon>Streptomycetaceae</taxon>
        <taxon>Streptomyces</taxon>
    </lineage>
</organism>
<protein>
    <submittedName>
        <fullName evidence="1">Uncharacterized protein</fullName>
    </submittedName>
</protein>
<dbReference type="EMBL" id="JAATEM010000008">
    <property type="protein sequence ID" value="NJP50049.1"/>
    <property type="molecule type" value="Genomic_DNA"/>
</dbReference>